<evidence type="ECO:0000256" key="5">
    <source>
        <dbReference type="SAM" id="MobiDB-lite"/>
    </source>
</evidence>
<evidence type="ECO:0000256" key="3">
    <source>
        <dbReference type="ARBA" id="ARBA00023186"/>
    </source>
</evidence>
<dbReference type="SUPFAM" id="SSF48452">
    <property type="entry name" value="TPR-like"/>
    <property type="match status" value="2"/>
</dbReference>
<dbReference type="SMART" id="SM00028">
    <property type="entry name" value="TPR"/>
    <property type="match status" value="7"/>
</dbReference>
<evidence type="ECO:0000256" key="1">
    <source>
        <dbReference type="ARBA" id="ARBA00022737"/>
    </source>
</evidence>
<dbReference type="PRINTS" id="PR00625">
    <property type="entry name" value="JDOMAIN"/>
</dbReference>
<dbReference type="Pfam" id="PF14559">
    <property type="entry name" value="TPR_19"/>
    <property type="match status" value="1"/>
</dbReference>
<dbReference type="PROSITE" id="PS00636">
    <property type="entry name" value="DNAJ_1"/>
    <property type="match status" value="1"/>
</dbReference>
<dbReference type="Proteomes" id="UP000433876">
    <property type="component" value="Unassembled WGS sequence"/>
</dbReference>
<dbReference type="InterPro" id="IPR052758">
    <property type="entry name" value="SRC_co-chaperone"/>
</dbReference>
<dbReference type="Pfam" id="PF07719">
    <property type="entry name" value="TPR_2"/>
    <property type="match status" value="1"/>
</dbReference>
<dbReference type="FunFam" id="1.10.287.110:FF:000055">
    <property type="entry name" value="DnaJ subfamily C member 7"/>
    <property type="match status" value="1"/>
</dbReference>
<dbReference type="EMBL" id="NMPR01000158">
    <property type="protein sequence ID" value="KAA8628918.1"/>
    <property type="molecule type" value="Genomic_DNA"/>
</dbReference>
<feature type="repeat" description="TPR" evidence="4">
    <location>
        <begin position="570"/>
        <end position="603"/>
    </location>
</feature>
<feature type="compositionally biased region" description="Low complexity" evidence="5">
    <location>
        <begin position="32"/>
        <end position="46"/>
    </location>
</feature>
<feature type="repeat" description="TPR" evidence="4">
    <location>
        <begin position="301"/>
        <end position="334"/>
    </location>
</feature>
<gene>
    <name evidence="7" type="ORF">SMACR_02254</name>
</gene>
<protein>
    <recommendedName>
        <fullName evidence="6">J domain-containing protein</fullName>
    </recommendedName>
</protein>
<accession>A0A8S8ZID9</accession>
<feature type="region of interest" description="Disordered" evidence="5">
    <location>
        <begin position="1"/>
        <end position="299"/>
    </location>
</feature>
<dbReference type="InterPro" id="IPR011990">
    <property type="entry name" value="TPR-like_helical_dom_sf"/>
</dbReference>
<organism evidence="7 8">
    <name type="scientific">Sordaria macrospora</name>
    <dbReference type="NCBI Taxonomy" id="5147"/>
    <lineage>
        <taxon>Eukaryota</taxon>
        <taxon>Fungi</taxon>
        <taxon>Dikarya</taxon>
        <taxon>Ascomycota</taxon>
        <taxon>Pezizomycotina</taxon>
        <taxon>Sordariomycetes</taxon>
        <taxon>Sordariomycetidae</taxon>
        <taxon>Sordariales</taxon>
        <taxon>Sordariaceae</taxon>
        <taxon>Sordaria</taxon>
    </lineage>
</organism>
<dbReference type="Pfam" id="PF00226">
    <property type="entry name" value="DnaJ"/>
    <property type="match status" value="1"/>
</dbReference>
<dbReference type="FunFam" id="1.25.40.10:FF:000097">
    <property type="entry name" value="DnaJ homolog subfamily C member 7 homolog"/>
    <property type="match status" value="1"/>
</dbReference>
<comment type="caution">
    <text evidence="7">The sequence shown here is derived from an EMBL/GenBank/DDBJ whole genome shotgun (WGS) entry which is preliminary data.</text>
</comment>
<dbReference type="Pfam" id="PF00515">
    <property type="entry name" value="TPR_1"/>
    <property type="match status" value="1"/>
</dbReference>
<dbReference type="Gene3D" id="1.10.287.110">
    <property type="entry name" value="DnaJ domain"/>
    <property type="match status" value="1"/>
</dbReference>
<dbReference type="SMART" id="SM00271">
    <property type="entry name" value="DnaJ"/>
    <property type="match status" value="1"/>
</dbReference>
<dbReference type="Gene3D" id="1.25.40.10">
    <property type="entry name" value="Tetratricopeptide repeat domain"/>
    <property type="match status" value="1"/>
</dbReference>
<reference evidence="7 8" key="1">
    <citation type="submission" date="2017-07" db="EMBL/GenBank/DDBJ databases">
        <title>Genome sequence of the Sordaria macrospora wild type strain R19027.</title>
        <authorList>
            <person name="Nowrousian M."/>
            <person name="Teichert I."/>
            <person name="Kueck U."/>
        </authorList>
    </citation>
    <scope>NUCLEOTIDE SEQUENCE [LARGE SCALE GENOMIC DNA]</scope>
    <source>
        <strain evidence="7 8">R19027</strain>
        <tissue evidence="7">Mycelium</tissue>
    </source>
</reference>
<feature type="compositionally biased region" description="Low complexity" evidence="5">
    <location>
        <begin position="146"/>
        <end position="164"/>
    </location>
</feature>
<feature type="compositionally biased region" description="Basic and acidic residues" evidence="5">
    <location>
        <begin position="16"/>
        <end position="26"/>
    </location>
</feature>
<dbReference type="PROSITE" id="PS50005">
    <property type="entry name" value="TPR"/>
    <property type="match status" value="5"/>
</dbReference>
<dbReference type="SUPFAM" id="SSF46565">
    <property type="entry name" value="Chaperone J-domain"/>
    <property type="match status" value="1"/>
</dbReference>
<dbReference type="PANTHER" id="PTHR44200:SF1">
    <property type="entry name" value="DNAJ HOMOLOG SUBFAMILY C MEMBER 7"/>
    <property type="match status" value="1"/>
</dbReference>
<dbReference type="PANTHER" id="PTHR44200">
    <property type="entry name" value="DNAJ HOMOLOG SUBFAMILY C MEMBER 7"/>
    <property type="match status" value="1"/>
</dbReference>
<keyword evidence="1" id="KW-0677">Repeat</keyword>
<feature type="compositionally biased region" description="Basic and acidic residues" evidence="5">
    <location>
        <begin position="105"/>
        <end position="114"/>
    </location>
</feature>
<dbReference type="InterPro" id="IPR019734">
    <property type="entry name" value="TPR_rpt"/>
</dbReference>
<feature type="domain" description="J" evidence="6">
    <location>
        <begin position="658"/>
        <end position="723"/>
    </location>
</feature>
<feature type="compositionally biased region" description="Pro residues" evidence="5">
    <location>
        <begin position="56"/>
        <end position="68"/>
    </location>
</feature>
<feature type="compositionally biased region" description="Polar residues" evidence="5">
    <location>
        <begin position="288"/>
        <end position="298"/>
    </location>
</feature>
<evidence type="ECO:0000256" key="4">
    <source>
        <dbReference type="PROSITE-ProRule" id="PRU00339"/>
    </source>
</evidence>
<evidence type="ECO:0000313" key="7">
    <source>
        <dbReference type="EMBL" id="KAA8628918.1"/>
    </source>
</evidence>
<dbReference type="CDD" id="cd06257">
    <property type="entry name" value="DnaJ"/>
    <property type="match status" value="1"/>
</dbReference>
<feature type="region of interest" description="Disordered" evidence="5">
    <location>
        <begin position="776"/>
        <end position="795"/>
    </location>
</feature>
<evidence type="ECO:0000256" key="2">
    <source>
        <dbReference type="ARBA" id="ARBA00022803"/>
    </source>
</evidence>
<feature type="compositionally biased region" description="Low complexity" evidence="5">
    <location>
        <begin position="172"/>
        <end position="183"/>
    </location>
</feature>
<evidence type="ECO:0000259" key="6">
    <source>
        <dbReference type="PROSITE" id="PS50076"/>
    </source>
</evidence>
<feature type="repeat" description="TPR" evidence="4">
    <location>
        <begin position="532"/>
        <end position="565"/>
    </location>
</feature>
<dbReference type="InterPro" id="IPR001623">
    <property type="entry name" value="DnaJ_domain"/>
</dbReference>
<sequence>MRFFSKKSPKSSISTDRVDAETRAGRYESTQPSGASPGPGSPYSHSAHSRHSHSQSPPPPPPKSPKPPAQTQHPHHTQQHRLSPTKPVFSSPSGTRTPAAKKTHRSDSQPRRDPSPPTPPPHHILPATPPSGSTSRSASARDPTKHSSSSSSHHPRSSTSSRNSFGRHPVDSAAASDSRSRSTSFRRKKVDTDIHPLNLPPEQRKRFSDLSGFSVRDSMEFDNKENGAASAASPPPPPHKQQPQDQQAQRKPTPPAHGNTFTVPVSNGADAAQNNNDGEVPTPPPHRSQPTTPVQNPAEQAEGFKNEGNKFFKAKDYTQAIAFYTKAIVLQPESATYLGNRAAAYMSAGKYKDALEDCSRAAELEPNNPKILLRLARIYTSLGRPEEAIATFGRIQPPPSAKDMAPAKEMLHYIEAAQKALQEGTAASMVLHPLDRAERLLGIGATRPRKWVLMRGEALLRLGDVNSLGEAQNIAMSLLRNNSQDPEALVIRGRALYASGENDKAIQHFRKALSCDPDFKDAIKWLRTVQRLDRMKGEGNDEYKAGRWQNALEKYTAALEIDPANKGTNSKILQNRALCYTKLKQFDEAIADCERAISLDPSYLKARKTKANALGLAERWEDCVKEWKALQELEPEDRTIAQEVKRAELELKKSLRKDYYKILGIDKNADDTQIKKAYRKLAIVHHPDKNPGDASAEARFKDISEAYETLSDPQKRARYDSGDDLVDPSDMFSGGMGGGMGGIDPEIIIQMMGGQGGHGFGGGGFGGFGGGGGGFPGGGRSRGRGGFPGGGFHYQ</sequence>
<dbReference type="InterPro" id="IPR036869">
    <property type="entry name" value="J_dom_sf"/>
</dbReference>
<dbReference type="OMA" id="NSKMERW"/>
<keyword evidence="3" id="KW-0143">Chaperone</keyword>
<feature type="repeat" description="TPR" evidence="4">
    <location>
        <begin position="335"/>
        <end position="368"/>
    </location>
</feature>
<feature type="compositionally biased region" description="Low complexity" evidence="5">
    <location>
        <begin position="267"/>
        <end position="278"/>
    </location>
</feature>
<evidence type="ECO:0000313" key="8">
    <source>
        <dbReference type="Proteomes" id="UP000433876"/>
    </source>
</evidence>
<feature type="repeat" description="TPR" evidence="4">
    <location>
        <begin position="486"/>
        <end position="519"/>
    </location>
</feature>
<name>A0A8S8ZID9_SORMA</name>
<dbReference type="PROSITE" id="PS50076">
    <property type="entry name" value="DNAJ_2"/>
    <property type="match status" value="1"/>
</dbReference>
<dbReference type="InterPro" id="IPR013105">
    <property type="entry name" value="TPR_2"/>
</dbReference>
<dbReference type="VEuPathDB" id="FungiDB:SMAC_02254"/>
<proteinExistence type="predicted"/>
<keyword evidence="2 4" id="KW-0802">TPR repeat</keyword>
<feature type="compositionally biased region" description="Pro residues" evidence="5">
    <location>
        <begin position="115"/>
        <end position="129"/>
    </location>
</feature>
<dbReference type="AlphaFoldDB" id="A0A8S8ZID9"/>
<dbReference type="InterPro" id="IPR018253">
    <property type="entry name" value="DnaJ_domain_CS"/>
</dbReference>